<sequence length="57" mass="6261">MNLNTELNQAPSDSSLVIEFGDGYKQVVSDGINSETQSWPYSYLTSASFKNSDITIP</sequence>
<evidence type="ECO:0000313" key="2">
    <source>
        <dbReference type="Proteomes" id="UP000028483"/>
    </source>
</evidence>
<dbReference type="AlphaFoldDB" id="A0A077P8Y6"/>
<accession>A0A077P8Y6</accession>
<organism evidence="1 2">
    <name type="scientific">Xenorhabdus bovienii str. oregonense</name>
    <dbReference type="NCBI Taxonomy" id="1398202"/>
    <lineage>
        <taxon>Bacteria</taxon>
        <taxon>Pseudomonadati</taxon>
        <taxon>Pseudomonadota</taxon>
        <taxon>Gammaproteobacteria</taxon>
        <taxon>Enterobacterales</taxon>
        <taxon>Morganellaceae</taxon>
        <taxon>Xenorhabdus</taxon>
    </lineage>
</organism>
<dbReference type="Proteomes" id="UP000028483">
    <property type="component" value="Unassembled WGS sequence"/>
</dbReference>
<proteinExistence type="predicted"/>
<dbReference type="HOGENOM" id="CLU_2995682_0_0_6"/>
<gene>
    <name evidence="1" type="ORF">XBO1_2160001</name>
</gene>
<dbReference type="EMBL" id="CBSX010000131">
    <property type="protein sequence ID" value="CDH06176.1"/>
    <property type="molecule type" value="Genomic_DNA"/>
</dbReference>
<reference evidence="1" key="1">
    <citation type="submission" date="2013-07" db="EMBL/GenBank/DDBJ databases">
        <title>Sub-species coevolution in mutualistic symbiosis.</title>
        <authorList>
            <person name="Murfin K."/>
            <person name="Klassen J."/>
            <person name="Lee M."/>
            <person name="Forst S."/>
            <person name="Stock P."/>
            <person name="Goodrich-Blair H."/>
        </authorList>
    </citation>
    <scope>NUCLEOTIDE SEQUENCE [LARGE SCALE GENOMIC DNA]</scope>
    <source>
        <strain evidence="1">Oregonense</strain>
    </source>
</reference>
<evidence type="ECO:0000313" key="1">
    <source>
        <dbReference type="EMBL" id="CDH06176.1"/>
    </source>
</evidence>
<protein>
    <submittedName>
        <fullName evidence="1">Uncharacterized protein</fullName>
    </submittedName>
</protein>
<comment type="caution">
    <text evidence="1">The sequence shown here is derived from an EMBL/GenBank/DDBJ whole genome shotgun (WGS) entry which is preliminary data.</text>
</comment>
<name>A0A077P8Y6_XENBV</name>